<organism evidence="2 3">
    <name type="scientific">Roseateles depolymerans</name>
    <dbReference type="NCBI Taxonomy" id="76731"/>
    <lineage>
        <taxon>Bacteria</taxon>
        <taxon>Pseudomonadati</taxon>
        <taxon>Pseudomonadota</taxon>
        <taxon>Betaproteobacteria</taxon>
        <taxon>Burkholderiales</taxon>
        <taxon>Sphaerotilaceae</taxon>
        <taxon>Roseateles</taxon>
    </lineage>
</organism>
<sequence>MQRAEQRIPELASKAGHAAYKTALARTGGAVVKTSQGLLVERRLDGSCTVLKQLPLGQRVQPGLVLKRSKSIDPPAKPPPADAPAAV</sequence>
<evidence type="ECO:0000256" key="1">
    <source>
        <dbReference type="SAM" id="MobiDB-lite"/>
    </source>
</evidence>
<dbReference type="Proteomes" id="UP000060699">
    <property type="component" value="Chromosome"/>
</dbReference>
<protein>
    <submittedName>
        <fullName evidence="2">Uncharacterized protein</fullName>
    </submittedName>
</protein>
<gene>
    <name evidence="2" type="ORF">RD2015_3490</name>
</gene>
<accession>A0A0U3N6W8</accession>
<feature type="compositionally biased region" description="Pro residues" evidence="1">
    <location>
        <begin position="75"/>
        <end position="87"/>
    </location>
</feature>
<dbReference type="OrthoDB" id="8819914at2"/>
<dbReference type="RefSeq" id="WP_058935985.1">
    <property type="nucleotide sequence ID" value="NZ_CP013729.1"/>
</dbReference>
<evidence type="ECO:0000313" key="2">
    <source>
        <dbReference type="EMBL" id="ALV07947.1"/>
    </source>
</evidence>
<reference evidence="2 3" key="1">
    <citation type="submission" date="2015-12" db="EMBL/GenBank/DDBJ databases">
        <title>Complete genome of Roseateles depolymerans KCTC 42856.</title>
        <authorList>
            <person name="Kim K.M."/>
        </authorList>
    </citation>
    <scope>NUCLEOTIDE SEQUENCE [LARGE SCALE GENOMIC DNA]</scope>
    <source>
        <strain evidence="2 3">KCTC 42856</strain>
    </source>
</reference>
<name>A0A0U3N6W8_9BURK</name>
<dbReference type="EMBL" id="CP013729">
    <property type="protein sequence ID" value="ALV07947.1"/>
    <property type="molecule type" value="Genomic_DNA"/>
</dbReference>
<dbReference type="KEGG" id="rdp:RD2015_3490"/>
<proteinExistence type="predicted"/>
<keyword evidence="3" id="KW-1185">Reference proteome</keyword>
<evidence type="ECO:0000313" key="3">
    <source>
        <dbReference type="Proteomes" id="UP000060699"/>
    </source>
</evidence>
<dbReference type="AlphaFoldDB" id="A0A0U3N6W8"/>
<feature type="region of interest" description="Disordered" evidence="1">
    <location>
        <begin position="64"/>
        <end position="87"/>
    </location>
</feature>